<evidence type="ECO:0000313" key="3">
    <source>
        <dbReference type="Proteomes" id="UP001054126"/>
    </source>
</evidence>
<accession>A0AAE9WIQ0</accession>
<feature type="compositionally biased region" description="Polar residues" evidence="1">
    <location>
        <begin position="78"/>
        <end position="91"/>
    </location>
</feature>
<sequence>MSQFYELFYQICNKIHEYNTNGGTINDIGNITTKCSQAYTKIYNKVDKYECKQVYSKSAKSNTDDASNLLQKHGPKYSTDSSDIENGNTHPGTDIKMNKKTSTGV</sequence>
<proteinExistence type="predicted"/>
<reference evidence="2" key="1">
    <citation type="submission" date="2023-01" db="EMBL/GenBank/DDBJ databases">
        <title>Long-Read Genome Assembly and Gene Model Annotations for the Rodent Malaria Parasite Plasmodium yoelii 17XNL.</title>
        <authorList>
            <person name="Mitchell G.J."/>
            <person name="Sebastian A."/>
            <person name="Albert I."/>
            <person name="Lindner S.E."/>
        </authorList>
    </citation>
    <scope>NUCLEOTIDE SEQUENCE</scope>
    <source>
        <strain evidence="2">17XNL clone 1.1</strain>
    </source>
</reference>
<feature type="compositionally biased region" description="Polar residues" evidence="1">
    <location>
        <begin position="58"/>
        <end position="70"/>
    </location>
</feature>
<feature type="region of interest" description="Disordered" evidence="1">
    <location>
        <begin position="58"/>
        <end position="105"/>
    </location>
</feature>
<name>A0AAE9WIQ0_PLAYO</name>
<protein>
    <submittedName>
        <fullName evidence="2">PIR protein</fullName>
    </submittedName>
</protein>
<dbReference type="EMBL" id="CP115525">
    <property type="protein sequence ID" value="WBY54573.1"/>
    <property type="molecule type" value="Genomic_DNA"/>
</dbReference>
<evidence type="ECO:0000313" key="2">
    <source>
        <dbReference type="EMBL" id="WBY54573.1"/>
    </source>
</evidence>
<dbReference type="Proteomes" id="UP001054126">
    <property type="component" value="Chromosome 1"/>
</dbReference>
<organism evidence="2 3">
    <name type="scientific">Plasmodium yoelii yoelii</name>
    <dbReference type="NCBI Taxonomy" id="73239"/>
    <lineage>
        <taxon>Eukaryota</taxon>
        <taxon>Sar</taxon>
        <taxon>Alveolata</taxon>
        <taxon>Apicomplexa</taxon>
        <taxon>Aconoidasida</taxon>
        <taxon>Haemosporida</taxon>
        <taxon>Plasmodiidae</taxon>
        <taxon>Plasmodium</taxon>
        <taxon>Plasmodium (Vinckeia)</taxon>
    </lineage>
</organism>
<evidence type="ECO:0000256" key="1">
    <source>
        <dbReference type="SAM" id="MobiDB-lite"/>
    </source>
</evidence>
<gene>
    <name evidence="2" type="ORF">Py17XNL_000104797</name>
</gene>
<dbReference type="AlphaFoldDB" id="A0AAE9WIQ0"/>